<evidence type="ECO:0000256" key="1">
    <source>
        <dbReference type="ARBA" id="ARBA00004141"/>
    </source>
</evidence>
<feature type="transmembrane region" description="Helical" evidence="7">
    <location>
        <begin position="72"/>
        <end position="93"/>
    </location>
</feature>
<feature type="transmembrane region" description="Helical" evidence="7">
    <location>
        <begin position="267"/>
        <end position="289"/>
    </location>
</feature>
<accession>A0A2T6ACP9</accession>
<evidence type="ECO:0000256" key="6">
    <source>
        <dbReference type="ARBA" id="ARBA00023136"/>
    </source>
</evidence>
<evidence type="ECO:0000256" key="4">
    <source>
        <dbReference type="ARBA" id="ARBA00022692"/>
    </source>
</evidence>
<evidence type="ECO:0000256" key="7">
    <source>
        <dbReference type="SAM" id="Phobius"/>
    </source>
</evidence>
<evidence type="ECO:0000256" key="5">
    <source>
        <dbReference type="ARBA" id="ARBA00022989"/>
    </source>
</evidence>
<dbReference type="EMBL" id="QBKQ01000004">
    <property type="protein sequence ID" value="PTX41601.1"/>
    <property type="molecule type" value="Genomic_DNA"/>
</dbReference>
<protein>
    <submittedName>
        <fullName evidence="9">Putative colanic acid biosynthesis UDP-glucose lipid carrier transferase</fullName>
    </submittedName>
</protein>
<dbReference type="NCBIfam" id="TIGR03025">
    <property type="entry name" value="EPS_sugtrans"/>
    <property type="match status" value="1"/>
</dbReference>
<dbReference type="AlphaFoldDB" id="A0A2T6ACP9"/>
<dbReference type="GO" id="GO:0016020">
    <property type="term" value="C:membrane"/>
    <property type="evidence" value="ECO:0007669"/>
    <property type="project" value="UniProtKB-SubCell"/>
</dbReference>
<keyword evidence="3 9" id="KW-0808">Transferase</keyword>
<comment type="caution">
    <text evidence="9">The sequence shown here is derived from an EMBL/GenBank/DDBJ whole genome shotgun (WGS) entry which is preliminary data.</text>
</comment>
<comment type="subcellular location">
    <subcellularLocation>
        <location evidence="1">Membrane</location>
        <topology evidence="1">Multi-pass membrane protein</topology>
    </subcellularLocation>
</comment>
<dbReference type="Gene3D" id="3.40.50.720">
    <property type="entry name" value="NAD(P)-binding Rossmann-like Domain"/>
    <property type="match status" value="1"/>
</dbReference>
<keyword evidence="5 7" id="KW-1133">Transmembrane helix</keyword>
<feature type="transmembrane region" description="Helical" evidence="7">
    <location>
        <begin position="12"/>
        <end position="32"/>
    </location>
</feature>
<dbReference type="Pfam" id="PF13727">
    <property type="entry name" value="CoA_binding_3"/>
    <property type="match status" value="1"/>
</dbReference>
<keyword evidence="10" id="KW-1185">Reference proteome</keyword>
<dbReference type="PANTHER" id="PTHR30576:SF0">
    <property type="entry name" value="UNDECAPRENYL-PHOSPHATE N-ACETYLGALACTOSAMINYL 1-PHOSPHATE TRANSFERASE-RELATED"/>
    <property type="match status" value="1"/>
</dbReference>
<proteinExistence type="inferred from homology"/>
<feature type="domain" description="Bacterial sugar transferase" evidence="8">
    <location>
        <begin position="262"/>
        <end position="446"/>
    </location>
</feature>
<keyword evidence="6 7" id="KW-0472">Membrane</keyword>
<gene>
    <name evidence="9" type="ORF">C8P64_3099</name>
</gene>
<dbReference type="InterPro" id="IPR017475">
    <property type="entry name" value="EPS_sugar_tfrase"/>
</dbReference>
<dbReference type="RefSeq" id="WP_245889715.1">
    <property type="nucleotide sequence ID" value="NZ_QBKQ01000004.1"/>
</dbReference>
<dbReference type="Pfam" id="PF02397">
    <property type="entry name" value="Bac_transf"/>
    <property type="match status" value="1"/>
</dbReference>
<name>A0A2T6ACP9_9FLAO</name>
<dbReference type="GO" id="GO:0016780">
    <property type="term" value="F:phosphotransferase activity, for other substituted phosphate groups"/>
    <property type="evidence" value="ECO:0007669"/>
    <property type="project" value="TreeGrafter"/>
</dbReference>
<feature type="transmembrane region" description="Helical" evidence="7">
    <location>
        <begin position="99"/>
        <end position="120"/>
    </location>
</feature>
<evidence type="ECO:0000256" key="3">
    <source>
        <dbReference type="ARBA" id="ARBA00022679"/>
    </source>
</evidence>
<evidence type="ECO:0000313" key="10">
    <source>
        <dbReference type="Proteomes" id="UP000244174"/>
    </source>
</evidence>
<sequence length="453" mass="53719">MSVSKGIKGADLIIPISFGIHLLILNVTLYFLTPETYLNIFSIFFYNVSWLIIATILSFYSLERKERFITRFHKFVMHYFIFILAYFAAFSFTKTDFNITQQILVLSVIFFLLAAYRWIFFSIRKWYRIKGGNYVNVVIVGYGNNIIKIRKIFNRPDYGYRYLGYFNEECVAEKDYLGKLDECYNYILDNRVDEIYCMVSELSREELKQLILFADNNFKRLKLVPDNKGIFTRAMNAELFETIPILNLRNSPLELNYAKHGKRAFDILFSLFVIVFILSWLTPILYLIMRIESKGPVFFKQLRHGYNKQSFWCYKYRSMYVNKEANSKMCVKNDCRVTRIGKFLRKTSLDELPQFINVFKGEMSVVGPRPHMEAHTLEYSRSVNQYLVRHYAKPGITGLAQIKGYRGEVVKKSDIINRTRLDIFYLEKWCPILDFKIIYYTIYNCLKGEEKAF</sequence>
<evidence type="ECO:0000256" key="2">
    <source>
        <dbReference type="ARBA" id="ARBA00006464"/>
    </source>
</evidence>
<dbReference type="InterPro" id="IPR003362">
    <property type="entry name" value="Bact_transf"/>
</dbReference>
<keyword evidence="4 7" id="KW-0812">Transmembrane</keyword>
<reference evidence="9 10" key="1">
    <citation type="submission" date="2018-04" db="EMBL/GenBank/DDBJ databases">
        <title>Genomic Encyclopedia of Archaeal and Bacterial Type Strains, Phase II (KMG-II): from individual species to whole genera.</title>
        <authorList>
            <person name="Goeker M."/>
        </authorList>
    </citation>
    <scope>NUCLEOTIDE SEQUENCE [LARGE SCALE GENOMIC DNA]</scope>
    <source>
        <strain evidence="9 10">DSM 23082</strain>
    </source>
</reference>
<feature type="transmembrane region" description="Helical" evidence="7">
    <location>
        <begin position="38"/>
        <end position="60"/>
    </location>
</feature>
<evidence type="ECO:0000313" key="9">
    <source>
        <dbReference type="EMBL" id="PTX41601.1"/>
    </source>
</evidence>
<dbReference type="Proteomes" id="UP000244174">
    <property type="component" value="Unassembled WGS sequence"/>
</dbReference>
<organism evidence="9 10">
    <name type="scientific">Christiangramia gaetbulicola</name>
    <dbReference type="NCBI Taxonomy" id="703340"/>
    <lineage>
        <taxon>Bacteria</taxon>
        <taxon>Pseudomonadati</taxon>
        <taxon>Bacteroidota</taxon>
        <taxon>Flavobacteriia</taxon>
        <taxon>Flavobacteriales</taxon>
        <taxon>Flavobacteriaceae</taxon>
        <taxon>Christiangramia</taxon>
    </lineage>
</organism>
<comment type="similarity">
    <text evidence="2">Belongs to the bacterial sugar transferase family.</text>
</comment>
<evidence type="ECO:0000259" key="8">
    <source>
        <dbReference type="Pfam" id="PF02397"/>
    </source>
</evidence>
<dbReference type="PANTHER" id="PTHR30576">
    <property type="entry name" value="COLANIC BIOSYNTHESIS UDP-GLUCOSE LIPID CARRIER TRANSFERASE"/>
    <property type="match status" value="1"/>
</dbReference>